<dbReference type="EMBL" id="CP060634">
    <property type="protein sequence ID" value="QNM04498.1"/>
    <property type="molecule type" value="Genomic_DNA"/>
</dbReference>
<dbReference type="Gene3D" id="3.40.50.720">
    <property type="entry name" value="NAD(P)-binding Rossmann-like Domain"/>
    <property type="match status" value="1"/>
</dbReference>
<dbReference type="KEGG" id="qdo:H9Q78_08410"/>
<dbReference type="Proteomes" id="UP000515823">
    <property type="component" value="Chromosome"/>
</dbReference>
<proteinExistence type="predicted"/>
<evidence type="ECO:0000313" key="1">
    <source>
        <dbReference type="EMBL" id="QNM04498.1"/>
    </source>
</evidence>
<sequence length="380" mass="42839">MKKEDSKIVIIGLGYLATYIMPCYKKLLGKNIGTNLIGIKGSERGLKEKQQICPFPVVVGNVWEHLNEREPDIIILAVKPNQIADMTEQTLVPYYQKLRDEKKKLPDLYSFAPDPSVDYFYDTLGSDVNAANMIPNMVSDIEGYDVSQVGVSFVAFDPRRIWPEENKRAALEFMTPTGTVLMVDGDKAIPFLACQCACHLMFEFNYIAQDVQAEIGRNMSLAESASAYRSVFREIFNESCVNVLPCSQGAAEKKLLEFMEMLMKSWYNGVLKFAGSENIPRDAAHRLICGTMETYQMEAQLEKKETLVQNTKNHATPGGFLEMCLITFHKRGYDYITGELKNWLVGKKDPNAEMTIEEIAYDVARSISEHGKTVSGVKKK</sequence>
<dbReference type="AlphaFoldDB" id="A0A7G9G116"/>
<name>A0A7G9G116_9FIRM</name>
<accession>A0A7G9G116</accession>
<evidence type="ECO:0000313" key="2">
    <source>
        <dbReference type="Proteomes" id="UP000515823"/>
    </source>
</evidence>
<reference evidence="1 2" key="1">
    <citation type="submission" date="2020-08" db="EMBL/GenBank/DDBJ databases">
        <authorList>
            <person name="Liu C."/>
            <person name="Sun Q."/>
        </authorList>
    </citation>
    <scope>NUCLEOTIDE SEQUENCE [LARGE SCALE GENOMIC DNA]</scope>
    <source>
        <strain evidence="1 2">NSJ-38</strain>
    </source>
</reference>
<dbReference type="RefSeq" id="WP_249300926.1">
    <property type="nucleotide sequence ID" value="NZ_CP060634.1"/>
</dbReference>
<organism evidence="1 2">
    <name type="scientific">Qiania dongpingensis</name>
    <dbReference type="NCBI Taxonomy" id="2763669"/>
    <lineage>
        <taxon>Bacteria</taxon>
        <taxon>Bacillati</taxon>
        <taxon>Bacillota</taxon>
        <taxon>Clostridia</taxon>
        <taxon>Lachnospirales</taxon>
        <taxon>Lachnospiraceae</taxon>
        <taxon>Qiania</taxon>
    </lineage>
</organism>
<gene>
    <name evidence="1" type="ORF">H9Q78_08410</name>
</gene>
<keyword evidence="2" id="KW-1185">Reference proteome</keyword>
<protein>
    <submittedName>
        <fullName evidence="1">Uncharacterized protein</fullName>
    </submittedName>
</protein>